<keyword evidence="2" id="KW-1185">Reference proteome</keyword>
<evidence type="ECO:0000313" key="1">
    <source>
        <dbReference type="EMBL" id="KXZ52176.1"/>
    </source>
</evidence>
<name>A0A150GQM7_GONPE</name>
<organism evidence="1 2">
    <name type="scientific">Gonium pectorale</name>
    <name type="common">Green alga</name>
    <dbReference type="NCBI Taxonomy" id="33097"/>
    <lineage>
        <taxon>Eukaryota</taxon>
        <taxon>Viridiplantae</taxon>
        <taxon>Chlorophyta</taxon>
        <taxon>core chlorophytes</taxon>
        <taxon>Chlorophyceae</taxon>
        <taxon>CS clade</taxon>
        <taxon>Chlamydomonadales</taxon>
        <taxon>Volvocaceae</taxon>
        <taxon>Gonium</taxon>
    </lineage>
</organism>
<dbReference type="Proteomes" id="UP000075714">
    <property type="component" value="Unassembled WGS sequence"/>
</dbReference>
<reference evidence="2" key="1">
    <citation type="journal article" date="2016" name="Nat. Commun.">
        <title>The Gonium pectorale genome demonstrates co-option of cell cycle regulation during the evolution of multicellularity.</title>
        <authorList>
            <person name="Hanschen E.R."/>
            <person name="Marriage T.N."/>
            <person name="Ferris P.J."/>
            <person name="Hamaji T."/>
            <person name="Toyoda A."/>
            <person name="Fujiyama A."/>
            <person name="Neme R."/>
            <person name="Noguchi H."/>
            <person name="Minakuchi Y."/>
            <person name="Suzuki M."/>
            <person name="Kawai-Toyooka H."/>
            <person name="Smith D.R."/>
            <person name="Sparks H."/>
            <person name="Anderson J."/>
            <person name="Bakaric R."/>
            <person name="Luria V."/>
            <person name="Karger A."/>
            <person name="Kirschner M.W."/>
            <person name="Durand P.M."/>
            <person name="Michod R.E."/>
            <person name="Nozaki H."/>
            <person name="Olson B.J."/>
        </authorList>
    </citation>
    <scope>NUCLEOTIDE SEQUENCE [LARGE SCALE GENOMIC DNA]</scope>
    <source>
        <strain evidence="2">NIES-2863</strain>
    </source>
</reference>
<dbReference type="Gene3D" id="3.10.450.50">
    <property type="match status" value="1"/>
</dbReference>
<gene>
    <name evidence="1" type="ORF">GPECTOR_10g805</name>
</gene>
<dbReference type="AlphaFoldDB" id="A0A150GQM7"/>
<dbReference type="SUPFAM" id="SSF54427">
    <property type="entry name" value="NTF2-like"/>
    <property type="match status" value="1"/>
</dbReference>
<accession>A0A150GQM7</accession>
<evidence type="ECO:0000313" key="2">
    <source>
        <dbReference type="Proteomes" id="UP000075714"/>
    </source>
</evidence>
<protein>
    <submittedName>
        <fullName evidence="1">Uncharacterized protein</fullName>
    </submittedName>
</protein>
<dbReference type="OrthoDB" id="537761at2759"/>
<sequence>MAEGVAAGDIAAMEVDTARMVEGTGAVNPDAAGGPPAGVAATNPLEAERALTAQTFLQELCSGLNRDHGPNLSVEEVTQLARTHLAPDAVTHVDGLLESVAPVTGPEGFMEFIQLERAAYRTMSLDTLLLAISPDADCAFALSMFKMKNVGPWHGKEPTHRMSEGVRIDELRFSVDGKIVEAWCNRQMFEEERELMLREPERHHPAVFDPSLLVPVPVAGEGEAGLTSPQQLMRVAEIWAEAWNMAADAGPPDPDALEALAEPNLHMMDALGLTGDDGQSHPFTAIHSLDDAKRVLTAMSQRYDVDEVVQSMAAKPGFNAVFVHWRAKLTPRPDAAAAAGGAADVAGPAAGPFMAEATDLLLFNPTTGKLRAVLQFRRPLGSDRRWVLQSSSGEGKAVPMAPEQVMVA</sequence>
<comment type="caution">
    <text evidence="1">The sequence shown here is derived from an EMBL/GenBank/DDBJ whole genome shotgun (WGS) entry which is preliminary data.</text>
</comment>
<dbReference type="InterPro" id="IPR032710">
    <property type="entry name" value="NTF2-like_dom_sf"/>
</dbReference>
<dbReference type="EMBL" id="LSYV01000011">
    <property type="protein sequence ID" value="KXZ52176.1"/>
    <property type="molecule type" value="Genomic_DNA"/>
</dbReference>
<dbReference type="STRING" id="33097.A0A150GQM7"/>
<proteinExistence type="predicted"/>